<comment type="caution">
    <text evidence="2">The sequence shown here is derived from an EMBL/GenBank/DDBJ whole genome shotgun (WGS) entry which is preliminary data.</text>
</comment>
<feature type="compositionally biased region" description="Polar residues" evidence="1">
    <location>
        <begin position="1"/>
        <end position="26"/>
    </location>
</feature>
<proteinExistence type="predicted"/>
<dbReference type="EMBL" id="LKCW01000001">
    <property type="protein sequence ID" value="KPM46348.1"/>
    <property type="molecule type" value="Genomic_DNA"/>
</dbReference>
<name>A0A0N8H945_9HYPO</name>
<protein>
    <submittedName>
        <fullName evidence="2">Uncharacterized protein</fullName>
    </submittedName>
</protein>
<feature type="region of interest" description="Disordered" evidence="1">
    <location>
        <begin position="1"/>
        <end position="32"/>
    </location>
</feature>
<evidence type="ECO:0000256" key="1">
    <source>
        <dbReference type="SAM" id="MobiDB-lite"/>
    </source>
</evidence>
<gene>
    <name evidence="2" type="ORF">AK830_g240</name>
</gene>
<evidence type="ECO:0000313" key="3">
    <source>
        <dbReference type="Proteomes" id="UP000050424"/>
    </source>
</evidence>
<dbReference type="AlphaFoldDB" id="A0A0N8H945"/>
<dbReference type="Proteomes" id="UP000050424">
    <property type="component" value="Unassembled WGS sequence"/>
</dbReference>
<accession>A0A0N8H945</accession>
<evidence type="ECO:0000313" key="2">
    <source>
        <dbReference type="EMBL" id="KPM46348.1"/>
    </source>
</evidence>
<reference evidence="2 3" key="1">
    <citation type="submission" date="2015-09" db="EMBL/GenBank/DDBJ databases">
        <title>Draft genome of a European isolate of the apple canker pathogen Neonectria ditissima.</title>
        <authorList>
            <person name="Gomez-Cortecero A."/>
            <person name="Harrison R.J."/>
            <person name="Armitage A.D."/>
        </authorList>
    </citation>
    <scope>NUCLEOTIDE SEQUENCE [LARGE SCALE GENOMIC DNA]</scope>
    <source>
        <strain evidence="2 3">R09/05</strain>
    </source>
</reference>
<organism evidence="2 3">
    <name type="scientific">Neonectria ditissima</name>
    <dbReference type="NCBI Taxonomy" id="78410"/>
    <lineage>
        <taxon>Eukaryota</taxon>
        <taxon>Fungi</taxon>
        <taxon>Dikarya</taxon>
        <taxon>Ascomycota</taxon>
        <taxon>Pezizomycotina</taxon>
        <taxon>Sordariomycetes</taxon>
        <taxon>Hypocreomycetidae</taxon>
        <taxon>Hypocreales</taxon>
        <taxon>Nectriaceae</taxon>
        <taxon>Neonectria</taxon>
    </lineage>
</organism>
<sequence>MAAINYNSDSTTGQRQAQLLNNQGRPSQWHAAAAEGGTPLPWTLLALCAITTAAPRADTPSNMVHGLLAQ</sequence>
<keyword evidence="3" id="KW-1185">Reference proteome</keyword>